<dbReference type="InterPro" id="IPR025751">
    <property type="entry name" value="RsbRD_N_dom"/>
</dbReference>
<name>A0A6G9Y365_NOCBR</name>
<proteinExistence type="predicted"/>
<reference evidence="2 3" key="1">
    <citation type="journal article" date="2019" name="ACS Chem. Biol.">
        <title>Identification and Mobilization of a Cryptic Antibiotic Biosynthesis Gene Locus from a Human-Pathogenic Nocardia Isolate.</title>
        <authorList>
            <person name="Herisse M."/>
            <person name="Ishida K."/>
            <person name="Porter J.L."/>
            <person name="Howden B."/>
            <person name="Hertweck C."/>
            <person name="Stinear T.P."/>
            <person name="Pidot S.J."/>
        </authorList>
    </citation>
    <scope>NUCLEOTIDE SEQUENCE [LARGE SCALE GENOMIC DNA]</scope>
    <source>
        <strain evidence="2 3">AUSMDU00024985</strain>
    </source>
</reference>
<protein>
    <submittedName>
        <fullName evidence="2">Transcriptional regulator</fullName>
    </submittedName>
</protein>
<gene>
    <name evidence="2" type="ORF">F5X71_18310</name>
</gene>
<organism evidence="2 3">
    <name type="scientific">Nocardia brasiliensis</name>
    <dbReference type="NCBI Taxonomy" id="37326"/>
    <lineage>
        <taxon>Bacteria</taxon>
        <taxon>Bacillati</taxon>
        <taxon>Actinomycetota</taxon>
        <taxon>Actinomycetes</taxon>
        <taxon>Mycobacteriales</taxon>
        <taxon>Nocardiaceae</taxon>
        <taxon>Nocardia</taxon>
    </lineage>
</organism>
<dbReference type="AlphaFoldDB" id="A0A6G9Y365"/>
<evidence type="ECO:0000313" key="2">
    <source>
        <dbReference type="EMBL" id="QIS07506.1"/>
    </source>
</evidence>
<evidence type="ECO:0000259" key="1">
    <source>
        <dbReference type="Pfam" id="PF14361"/>
    </source>
</evidence>
<dbReference type="Proteomes" id="UP000501705">
    <property type="component" value="Chromosome"/>
</dbReference>
<feature type="domain" description="RsbT co-antagonist protein RsbRD N-terminal" evidence="1">
    <location>
        <begin position="11"/>
        <end position="134"/>
    </location>
</feature>
<sequence length="318" mass="33177">MSSGTEGLASELLDYLAQHTGRGQRGEVVRTMRGCVLAAADRRTPHWQTPVGAPPEIAGVAARSAREGVALETVLGAYHDEIRSGLDFVAASTDNDELIAGARLILRVLELVTLSAATAYVDEHRVVAREHQTAAQTLVSALLGGHAVGELATQTGIAVATRYQVVALNIPAHPDERRPGAGTLAARRKLRRLQAALADPLGSRALPLLSAAGGTILVPVDAPHARVGAPALTADVLTLLSEAAEVSLTAVVATGETAHIPELAAHTHDLLDRMRAAGRPPGLYRVCDPAVAPRCDGEQEGPVPVVTHTKNHEIGRSA</sequence>
<dbReference type="EMBL" id="CP046171">
    <property type="protein sequence ID" value="QIS07506.1"/>
    <property type="molecule type" value="Genomic_DNA"/>
</dbReference>
<accession>A0A6G9Y365</accession>
<dbReference type="Pfam" id="PF14361">
    <property type="entry name" value="RsbRD_N"/>
    <property type="match status" value="1"/>
</dbReference>
<evidence type="ECO:0000313" key="3">
    <source>
        <dbReference type="Proteomes" id="UP000501705"/>
    </source>
</evidence>